<feature type="binding site" evidence="4">
    <location>
        <position position="58"/>
    </location>
    <ligand>
        <name>substrate</name>
    </ligand>
</feature>
<dbReference type="PANTHER" id="PTHR48100:SF1">
    <property type="entry name" value="HISTIDINE PHOSPHATASE FAMILY PROTEIN-RELATED"/>
    <property type="match status" value="1"/>
</dbReference>
<dbReference type="InterPro" id="IPR029033">
    <property type="entry name" value="His_PPase_superfam"/>
</dbReference>
<sequence length="203" mass="23327">MLQLYVIRHGETEWNVEKRSQGRLDSALTEKGRRDAHSLGERLKETEFEWIYCSPSGRTMETASIVAGNRSIPLVTDERLMEIDLKDWQGKTEDEVKKEYPKSFQQYWNEPELYDGGSGESFADVRNRLASFLQELEESSLSGNVLVITHGIVIKTLYLLCREQETERIWDPPFIHGTCLTIVKMDENGKELLLKGCMAHSKA</sequence>
<gene>
    <name evidence="5" type="ORF">D1970_09390</name>
</gene>
<dbReference type="OrthoDB" id="9782128at2"/>
<dbReference type="InterPro" id="IPR050275">
    <property type="entry name" value="PGM_Phosphatase"/>
</dbReference>
<dbReference type="SUPFAM" id="SSF53254">
    <property type="entry name" value="Phosphoglycerate mutase-like"/>
    <property type="match status" value="1"/>
</dbReference>
<dbReference type="GO" id="GO:0016791">
    <property type="term" value="F:phosphatase activity"/>
    <property type="evidence" value="ECO:0007669"/>
    <property type="project" value="TreeGrafter"/>
</dbReference>
<dbReference type="InterPro" id="IPR013078">
    <property type="entry name" value="His_Pase_superF_clade-1"/>
</dbReference>
<feature type="binding site" evidence="4">
    <location>
        <begin position="8"/>
        <end position="15"/>
    </location>
    <ligand>
        <name>substrate</name>
    </ligand>
</feature>
<dbReference type="GO" id="GO:0005737">
    <property type="term" value="C:cytoplasm"/>
    <property type="evidence" value="ECO:0007669"/>
    <property type="project" value="TreeGrafter"/>
</dbReference>
<dbReference type="EMBL" id="QWVT01000015">
    <property type="protein sequence ID" value="RID85745.1"/>
    <property type="molecule type" value="Genomic_DNA"/>
</dbReference>
<dbReference type="RefSeq" id="WP_119112598.1">
    <property type="nucleotide sequence ID" value="NZ_CBCSEO010000002.1"/>
</dbReference>
<accession>A0A398B719</accession>
<keyword evidence="6" id="KW-1185">Reference proteome</keyword>
<comment type="caution">
    <text evidence="5">The sequence shown here is derived from an EMBL/GenBank/DDBJ whole genome shotgun (WGS) entry which is preliminary data.</text>
</comment>
<evidence type="ECO:0000256" key="4">
    <source>
        <dbReference type="PIRSR" id="PIRSR613078-2"/>
    </source>
</evidence>
<dbReference type="PROSITE" id="PS00175">
    <property type="entry name" value="PG_MUTASE"/>
    <property type="match status" value="1"/>
</dbReference>
<feature type="active site" description="Tele-phosphohistidine intermediate" evidence="3">
    <location>
        <position position="9"/>
    </location>
</feature>
<dbReference type="InterPro" id="IPR001345">
    <property type="entry name" value="PG/BPGM_mutase_AS"/>
</dbReference>
<name>A0A398B719_9BACI</name>
<protein>
    <submittedName>
        <fullName evidence="5">Histidine phosphatase family protein</fullName>
    </submittedName>
</protein>
<evidence type="ECO:0000256" key="3">
    <source>
        <dbReference type="PIRSR" id="PIRSR613078-1"/>
    </source>
</evidence>
<evidence type="ECO:0000256" key="1">
    <source>
        <dbReference type="ARBA" id="ARBA00023152"/>
    </source>
</evidence>
<reference evidence="5 6" key="1">
    <citation type="submission" date="2018-08" db="EMBL/GenBank/DDBJ databases">
        <title>Bacillus jemisoniae sp. nov., Bacillus chryseoplanitiae sp. nov., Bacillus resnikiae sp. nov., and Bacillus frankliniae sp. nov., isolated from Viking spacecraft and associated surfaces.</title>
        <authorList>
            <person name="Seuylemezian A."/>
            <person name="Vaishampayan P."/>
        </authorList>
    </citation>
    <scope>NUCLEOTIDE SEQUENCE [LARGE SCALE GENOMIC DNA]</scope>
    <source>
        <strain evidence="5 6">JJ-247</strain>
    </source>
</reference>
<evidence type="ECO:0000256" key="2">
    <source>
        <dbReference type="ARBA" id="ARBA00023235"/>
    </source>
</evidence>
<dbReference type="Gene3D" id="3.40.50.1240">
    <property type="entry name" value="Phosphoglycerate mutase-like"/>
    <property type="match status" value="1"/>
</dbReference>
<keyword evidence="2" id="KW-0413">Isomerase</keyword>
<dbReference type="Pfam" id="PF00300">
    <property type="entry name" value="His_Phos_1"/>
    <property type="match status" value="1"/>
</dbReference>
<dbReference type="SMART" id="SM00855">
    <property type="entry name" value="PGAM"/>
    <property type="match status" value="1"/>
</dbReference>
<dbReference type="CDD" id="cd07067">
    <property type="entry name" value="HP_PGM_like"/>
    <property type="match status" value="1"/>
</dbReference>
<evidence type="ECO:0000313" key="6">
    <source>
        <dbReference type="Proteomes" id="UP000265816"/>
    </source>
</evidence>
<dbReference type="PANTHER" id="PTHR48100">
    <property type="entry name" value="BROAD-SPECIFICITY PHOSPHATASE YOR283W-RELATED"/>
    <property type="match status" value="1"/>
</dbReference>
<dbReference type="AlphaFoldDB" id="A0A398B719"/>
<feature type="active site" description="Proton donor/acceptor" evidence="3">
    <location>
        <position position="82"/>
    </location>
</feature>
<proteinExistence type="predicted"/>
<organism evidence="5 6">
    <name type="scientific">Mesobacillus zeae</name>
    <dbReference type="NCBI Taxonomy" id="1917180"/>
    <lineage>
        <taxon>Bacteria</taxon>
        <taxon>Bacillati</taxon>
        <taxon>Bacillota</taxon>
        <taxon>Bacilli</taxon>
        <taxon>Bacillales</taxon>
        <taxon>Bacillaceae</taxon>
        <taxon>Mesobacillus</taxon>
    </lineage>
</organism>
<dbReference type="Proteomes" id="UP000265816">
    <property type="component" value="Unassembled WGS sequence"/>
</dbReference>
<keyword evidence="1" id="KW-0324">Glycolysis</keyword>
<evidence type="ECO:0000313" key="5">
    <source>
        <dbReference type="EMBL" id="RID85745.1"/>
    </source>
</evidence>